<dbReference type="CDD" id="cd02869">
    <property type="entry name" value="PseudoU_synth_RluA_like"/>
    <property type="match status" value="1"/>
</dbReference>
<feature type="compositionally biased region" description="Acidic residues" evidence="1">
    <location>
        <begin position="200"/>
        <end position="214"/>
    </location>
</feature>
<dbReference type="PANTHER" id="PTHR21600">
    <property type="entry name" value="MITOCHONDRIAL RNA PSEUDOURIDINE SYNTHASE"/>
    <property type="match status" value="1"/>
</dbReference>
<dbReference type="KEGG" id="mis:MICPUN_99132"/>
<evidence type="ECO:0000313" key="4">
    <source>
        <dbReference type="Proteomes" id="UP000002009"/>
    </source>
</evidence>
<dbReference type="GO" id="GO:0000455">
    <property type="term" value="P:enzyme-directed rRNA pseudouridine synthesis"/>
    <property type="evidence" value="ECO:0007669"/>
    <property type="project" value="TreeGrafter"/>
</dbReference>
<keyword evidence="4" id="KW-1185">Reference proteome</keyword>
<feature type="region of interest" description="Disordered" evidence="1">
    <location>
        <begin position="197"/>
        <end position="244"/>
    </location>
</feature>
<evidence type="ECO:0000259" key="2">
    <source>
        <dbReference type="Pfam" id="PF00849"/>
    </source>
</evidence>
<feature type="domain" description="Pseudouridine synthase RsuA/RluA-like" evidence="2">
    <location>
        <begin position="241"/>
        <end position="404"/>
    </location>
</feature>
<dbReference type="OMA" id="PEQVQVY"/>
<dbReference type="EMBL" id="CP001323">
    <property type="protein sequence ID" value="ACO60700.1"/>
    <property type="molecule type" value="Genomic_DNA"/>
</dbReference>
<dbReference type="SUPFAM" id="SSF55120">
    <property type="entry name" value="Pseudouridine synthase"/>
    <property type="match status" value="1"/>
</dbReference>
<gene>
    <name evidence="3" type="ORF">MICPUN_99132</name>
</gene>
<dbReference type="InterPro" id="IPR006145">
    <property type="entry name" value="PsdUridine_synth_RsuA/RluA"/>
</dbReference>
<dbReference type="InterPro" id="IPR020103">
    <property type="entry name" value="PsdUridine_synth_cat_dom_sf"/>
</dbReference>
<name>C1DZS3_MICCC</name>
<evidence type="ECO:0000256" key="1">
    <source>
        <dbReference type="SAM" id="MobiDB-lite"/>
    </source>
</evidence>
<dbReference type="GO" id="GO:0003723">
    <property type="term" value="F:RNA binding"/>
    <property type="evidence" value="ECO:0007669"/>
    <property type="project" value="InterPro"/>
</dbReference>
<dbReference type="Proteomes" id="UP000002009">
    <property type="component" value="Chromosome 2"/>
</dbReference>
<proteinExistence type="predicted"/>
<dbReference type="Pfam" id="PF00849">
    <property type="entry name" value="PseudoU_synth_2"/>
    <property type="match status" value="1"/>
</dbReference>
<dbReference type="InterPro" id="IPR050188">
    <property type="entry name" value="RluA_PseudoU_synthase"/>
</dbReference>
<organism evidence="3 4">
    <name type="scientific">Micromonas commoda (strain RCC299 / NOUM17 / CCMP2709)</name>
    <name type="common">Picoplanktonic green alga</name>
    <dbReference type="NCBI Taxonomy" id="296587"/>
    <lineage>
        <taxon>Eukaryota</taxon>
        <taxon>Viridiplantae</taxon>
        <taxon>Chlorophyta</taxon>
        <taxon>Mamiellophyceae</taxon>
        <taxon>Mamiellales</taxon>
        <taxon>Mamiellaceae</taxon>
        <taxon>Micromonas</taxon>
    </lineage>
</organism>
<sequence length="474" mass="51502">MPTGTMSSVVPRLTRLRTIAWRHVARARRSALASSSSSSSSSAKLHPLRLHPLPPHPLPPRVEHVILDAGGLIAAVLPAHIPGDDVDETTVTQLVRIGAVYAADVPPPKDKTGVRRSLRPARVNSPDRALPNGAYVRVHVHPKRFPAAVACDWGGRIIARGRDWVAVDKPPGVPAGPSLDNATECATYRVARALRRLETTDNDDDDDDEEEEDEEKKKKKKEEEEGGHSWWGGDGDGDGDGGTTLTTTHRLDVATSGVLVLARRSSFAAEFNDALRRRRVTKTYECVTARAVPVGVLEHWTEESSGAREGPARFEMRELEPGDPRWRDVAADGKYSDDAFVTPDGRKLCVLRVLGCEETEGLTKRLTKRLAGEAGEAGEASRAYVSTIELVTGRTHQIRAQLSAIGCPILGDVLYGGVDLSREGGATPRVLRDDDRLCLHAAEMRMDADSALGPKGTTLRAGPPWWRAADLERT</sequence>
<evidence type="ECO:0000313" key="3">
    <source>
        <dbReference type="EMBL" id="ACO60700.1"/>
    </source>
</evidence>
<protein>
    <recommendedName>
        <fullName evidence="2">Pseudouridine synthase RsuA/RluA-like domain-containing protein</fullName>
    </recommendedName>
</protein>
<feature type="compositionally biased region" description="Low complexity" evidence="1">
    <location>
        <begin position="31"/>
        <end position="45"/>
    </location>
</feature>
<accession>C1DZS3</accession>
<dbReference type="Gene3D" id="3.30.2350.10">
    <property type="entry name" value="Pseudouridine synthase"/>
    <property type="match status" value="1"/>
</dbReference>
<dbReference type="OrthoDB" id="424794at2759"/>
<dbReference type="PANTHER" id="PTHR21600:SF52">
    <property type="entry name" value="PSEUDOURIDINE SYNTHASE RSUA_RLUA-LIKE DOMAIN-CONTAINING PROTEIN"/>
    <property type="match status" value="1"/>
</dbReference>
<dbReference type="eggNOG" id="KOG1919">
    <property type="taxonomic scope" value="Eukaryota"/>
</dbReference>
<dbReference type="InParanoid" id="C1DZS3"/>
<dbReference type="AlphaFoldDB" id="C1DZS3"/>
<dbReference type="FunCoup" id="C1DZS3">
    <property type="interactions" value="236"/>
</dbReference>
<dbReference type="STRING" id="296587.C1DZS3"/>
<feature type="region of interest" description="Disordered" evidence="1">
    <location>
        <begin position="31"/>
        <end position="54"/>
    </location>
</feature>
<dbReference type="RefSeq" id="XP_002499442.1">
    <property type="nucleotide sequence ID" value="XM_002499396.1"/>
</dbReference>
<dbReference type="GeneID" id="8240637"/>
<dbReference type="GO" id="GO:0009982">
    <property type="term" value="F:pseudouridine synthase activity"/>
    <property type="evidence" value="ECO:0007669"/>
    <property type="project" value="InterPro"/>
</dbReference>
<reference evidence="3 4" key="1">
    <citation type="journal article" date="2009" name="Science">
        <title>Green evolution and dynamic adaptations revealed by genomes of the marine picoeukaryotes Micromonas.</title>
        <authorList>
            <person name="Worden A.Z."/>
            <person name="Lee J.H."/>
            <person name="Mock T."/>
            <person name="Rouze P."/>
            <person name="Simmons M.P."/>
            <person name="Aerts A.L."/>
            <person name="Allen A.E."/>
            <person name="Cuvelier M.L."/>
            <person name="Derelle E."/>
            <person name="Everett M.V."/>
            <person name="Foulon E."/>
            <person name="Grimwood J."/>
            <person name="Gundlach H."/>
            <person name="Henrissat B."/>
            <person name="Napoli C."/>
            <person name="McDonald S.M."/>
            <person name="Parker M.S."/>
            <person name="Rombauts S."/>
            <person name="Salamov A."/>
            <person name="Von Dassow P."/>
            <person name="Badger J.H."/>
            <person name="Coutinho P.M."/>
            <person name="Demir E."/>
            <person name="Dubchak I."/>
            <person name="Gentemann C."/>
            <person name="Eikrem W."/>
            <person name="Gready J.E."/>
            <person name="John U."/>
            <person name="Lanier W."/>
            <person name="Lindquist E.A."/>
            <person name="Lucas S."/>
            <person name="Mayer K.F."/>
            <person name="Moreau H."/>
            <person name="Not F."/>
            <person name="Otillar R."/>
            <person name="Panaud O."/>
            <person name="Pangilinan J."/>
            <person name="Paulsen I."/>
            <person name="Piegu B."/>
            <person name="Poliakov A."/>
            <person name="Robbens S."/>
            <person name="Schmutz J."/>
            <person name="Toulza E."/>
            <person name="Wyss T."/>
            <person name="Zelensky A."/>
            <person name="Zhou K."/>
            <person name="Armbrust E.V."/>
            <person name="Bhattacharya D."/>
            <person name="Goodenough U.W."/>
            <person name="Van de Peer Y."/>
            <person name="Grigoriev I.V."/>
        </authorList>
    </citation>
    <scope>NUCLEOTIDE SEQUENCE [LARGE SCALE GENOMIC DNA]</scope>
    <source>
        <strain evidence="4">RCC299 / NOUM17</strain>
    </source>
</reference>